<dbReference type="InterPro" id="IPR002645">
    <property type="entry name" value="STAS_dom"/>
</dbReference>
<evidence type="ECO:0000313" key="4">
    <source>
        <dbReference type="Proteomes" id="UP001596058"/>
    </source>
</evidence>
<dbReference type="RefSeq" id="WP_379513646.1">
    <property type="nucleotide sequence ID" value="NZ_JBHSPA010000013.1"/>
</dbReference>
<sequence>MDSSGLHVLLAHAFECATEGTTVCLAAARGGPALRHLRQVHDQVAAGPVNPIQVAGQLLQLTEVDRHLPVYATVEEAIVTMLVTPGNPARHRPNESSQGTFARSADGSGAP</sequence>
<evidence type="ECO:0000313" key="3">
    <source>
        <dbReference type="EMBL" id="MFC5824115.1"/>
    </source>
</evidence>
<keyword evidence="4" id="KW-1185">Reference proteome</keyword>
<protein>
    <recommendedName>
        <fullName evidence="2">STAS domain-containing protein</fullName>
    </recommendedName>
</protein>
<accession>A0ABW1CGV4</accession>
<evidence type="ECO:0000256" key="1">
    <source>
        <dbReference type="SAM" id="MobiDB-lite"/>
    </source>
</evidence>
<dbReference type="Proteomes" id="UP001596058">
    <property type="component" value="Unassembled WGS sequence"/>
</dbReference>
<organism evidence="3 4">
    <name type="scientific">Nonomuraea insulae</name>
    <dbReference type="NCBI Taxonomy" id="1616787"/>
    <lineage>
        <taxon>Bacteria</taxon>
        <taxon>Bacillati</taxon>
        <taxon>Actinomycetota</taxon>
        <taxon>Actinomycetes</taxon>
        <taxon>Streptosporangiales</taxon>
        <taxon>Streptosporangiaceae</taxon>
        <taxon>Nonomuraea</taxon>
    </lineage>
</organism>
<feature type="region of interest" description="Disordered" evidence="1">
    <location>
        <begin position="85"/>
        <end position="111"/>
    </location>
</feature>
<dbReference type="InterPro" id="IPR036513">
    <property type="entry name" value="STAS_dom_sf"/>
</dbReference>
<dbReference type="PROSITE" id="PS50801">
    <property type="entry name" value="STAS"/>
    <property type="match status" value="1"/>
</dbReference>
<dbReference type="Gene3D" id="3.30.750.24">
    <property type="entry name" value="STAS domain"/>
    <property type="match status" value="1"/>
</dbReference>
<evidence type="ECO:0000259" key="2">
    <source>
        <dbReference type="PROSITE" id="PS50801"/>
    </source>
</evidence>
<proteinExistence type="predicted"/>
<comment type="caution">
    <text evidence="3">The sequence shown here is derived from an EMBL/GenBank/DDBJ whole genome shotgun (WGS) entry which is preliminary data.</text>
</comment>
<dbReference type="EMBL" id="JBHSPA010000013">
    <property type="protein sequence ID" value="MFC5824115.1"/>
    <property type="molecule type" value="Genomic_DNA"/>
</dbReference>
<name>A0ABW1CGV4_9ACTN</name>
<reference evidence="4" key="1">
    <citation type="journal article" date="2019" name="Int. J. Syst. Evol. Microbiol.">
        <title>The Global Catalogue of Microorganisms (GCM) 10K type strain sequencing project: providing services to taxonomists for standard genome sequencing and annotation.</title>
        <authorList>
            <consortium name="The Broad Institute Genomics Platform"/>
            <consortium name="The Broad Institute Genome Sequencing Center for Infectious Disease"/>
            <person name="Wu L."/>
            <person name="Ma J."/>
        </authorList>
    </citation>
    <scope>NUCLEOTIDE SEQUENCE [LARGE SCALE GENOMIC DNA]</scope>
    <source>
        <strain evidence="4">CCUG 53903</strain>
    </source>
</reference>
<gene>
    <name evidence="3" type="ORF">ACFPZ3_09665</name>
</gene>
<feature type="domain" description="STAS" evidence="2">
    <location>
        <begin position="1"/>
        <end position="81"/>
    </location>
</feature>